<dbReference type="Pfam" id="PF13460">
    <property type="entry name" value="NAD_binding_10"/>
    <property type="match status" value="1"/>
</dbReference>
<dbReference type="PANTHER" id="PTHR47129:SF1">
    <property type="entry name" value="NMRA-LIKE DOMAIN-CONTAINING PROTEIN"/>
    <property type="match status" value="1"/>
</dbReference>
<dbReference type="InterPro" id="IPR052718">
    <property type="entry name" value="NmrA-type_oxidoreductase"/>
</dbReference>
<dbReference type="SUPFAM" id="SSF51735">
    <property type="entry name" value="NAD(P)-binding Rossmann-fold domains"/>
    <property type="match status" value="1"/>
</dbReference>
<comment type="caution">
    <text evidence="2">The sequence shown here is derived from an EMBL/GenBank/DDBJ whole genome shotgun (WGS) entry which is preliminary data.</text>
</comment>
<reference evidence="2 3" key="1">
    <citation type="journal article" date="2015" name="Genome Announc.">
        <title>Expanding the biotechnology potential of lactobacilli through comparative genomics of 213 strains and associated genera.</title>
        <authorList>
            <person name="Sun Z."/>
            <person name="Harris H.M."/>
            <person name="McCann A."/>
            <person name="Guo C."/>
            <person name="Argimon S."/>
            <person name="Zhang W."/>
            <person name="Yang X."/>
            <person name="Jeffery I.B."/>
            <person name="Cooney J.C."/>
            <person name="Kagawa T.F."/>
            <person name="Liu W."/>
            <person name="Song Y."/>
            <person name="Salvetti E."/>
            <person name="Wrobel A."/>
            <person name="Rasinkangas P."/>
            <person name="Parkhill J."/>
            <person name="Rea M.C."/>
            <person name="O'Sullivan O."/>
            <person name="Ritari J."/>
            <person name="Douillard F.P."/>
            <person name="Paul Ross R."/>
            <person name="Yang R."/>
            <person name="Briner A.E."/>
            <person name="Felis G.E."/>
            <person name="de Vos W.M."/>
            <person name="Barrangou R."/>
            <person name="Klaenhammer T.R."/>
            <person name="Caufield P.W."/>
            <person name="Cui Y."/>
            <person name="Zhang H."/>
            <person name="O'Toole P.W."/>
        </authorList>
    </citation>
    <scope>NUCLEOTIDE SEQUENCE [LARGE SCALE GENOMIC DNA]</scope>
    <source>
        <strain evidence="2 3">DSM 15429</strain>
    </source>
</reference>
<gene>
    <name evidence="2" type="ORF">FD37_GL001925</name>
</gene>
<dbReference type="AlphaFoldDB" id="A0A0R1QTZ0"/>
<evidence type="ECO:0000313" key="2">
    <source>
        <dbReference type="EMBL" id="KRL47662.1"/>
    </source>
</evidence>
<dbReference type="Gene3D" id="3.90.25.10">
    <property type="entry name" value="UDP-galactose 4-epimerase, domain 1"/>
    <property type="match status" value="1"/>
</dbReference>
<protein>
    <submittedName>
        <fullName evidence="2">Nucleoside-diphosphate-sugar epimerase</fullName>
    </submittedName>
</protein>
<dbReference type="InterPro" id="IPR036291">
    <property type="entry name" value="NAD(P)-bd_dom_sf"/>
</dbReference>
<evidence type="ECO:0000313" key="3">
    <source>
        <dbReference type="Proteomes" id="UP000051835"/>
    </source>
</evidence>
<evidence type="ECO:0000259" key="1">
    <source>
        <dbReference type="Pfam" id="PF13460"/>
    </source>
</evidence>
<dbReference type="Gene3D" id="3.40.50.720">
    <property type="entry name" value="NAD(P)-binding Rossmann-like Domain"/>
    <property type="match status" value="1"/>
</dbReference>
<sequence>MLMKYVVTGATGHLGRQVVAQLMQLTAPTTITLGVHTPAKAADLAALGMAVQPLDYQDPTSVRAVLTGADVAIYIPSKSHTSFSRVQEFENVVTAAEAARVGHFLVMGFIADQATNPFDLSAFYGYVPRRLAETDLSYTILRNALYADPLVPYLPELIARGNVIYPMGDASLSFISLAESAAAFAKVAVTPQLWTHLSYTLTQERSYTMPALARVLSQVAQAPIGYAPVTLQQFADLYNEGNEGHMLASMYAGGAQGLLATVTADFRRIMGRPAQSLPDFLTAQLAAGDNGAKH</sequence>
<name>A0A0R1QTZ0_9LACO</name>
<dbReference type="PATRIC" id="fig|1423805.4.peg.1974"/>
<feature type="domain" description="NAD(P)-binding" evidence="1">
    <location>
        <begin position="9"/>
        <end position="148"/>
    </location>
</feature>
<dbReference type="InterPro" id="IPR016040">
    <property type="entry name" value="NAD(P)-bd_dom"/>
</dbReference>
<accession>A0A0R1QTZ0</accession>
<dbReference type="Proteomes" id="UP000051835">
    <property type="component" value="Unassembled WGS sequence"/>
</dbReference>
<organism evidence="2 3">
    <name type="scientific">Levilactobacillus spicheri DSM 15429</name>
    <dbReference type="NCBI Taxonomy" id="1423805"/>
    <lineage>
        <taxon>Bacteria</taxon>
        <taxon>Bacillati</taxon>
        <taxon>Bacillota</taxon>
        <taxon>Bacilli</taxon>
        <taxon>Lactobacillales</taxon>
        <taxon>Lactobacillaceae</taxon>
        <taxon>Levilactobacillus</taxon>
    </lineage>
</organism>
<dbReference type="PANTHER" id="PTHR47129">
    <property type="entry name" value="QUINONE OXIDOREDUCTASE 2"/>
    <property type="match status" value="1"/>
</dbReference>
<proteinExistence type="predicted"/>
<dbReference type="EMBL" id="AZFC01000026">
    <property type="protein sequence ID" value="KRL47662.1"/>
    <property type="molecule type" value="Genomic_DNA"/>
</dbReference>